<gene>
    <name evidence="1" type="ORF">Enr10x_12020</name>
</gene>
<dbReference type="RefSeq" id="WP_145104888.1">
    <property type="nucleotide sequence ID" value="NZ_CP036277.1"/>
</dbReference>
<reference evidence="1 2" key="1">
    <citation type="submission" date="2019-03" db="EMBL/GenBank/DDBJ databases">
        <title>Deep-cultivation of Planctomycetes and their phenomic and genomic characterization uncovers novel biology.</title>
        <authorList>
            <person name="Wiegand S."/>
            <person name="Jogler M."/>
            <person name="Boedeker C."/>
            <person name="Pinto D."/>
            <person name="Vollmers J."/>
            <person name="Rivas-Marin E."/>
            <person name="Kohn T."/>
            <person name="Peeters S.H."/>
            <person name="Heuer A."/>
            <person name="Rast P."/>
            <person name="Oberbeckmann S."/>
            <person name="Bunk B."/>
            <person name="Jeske O."/>
            <person name="Meyerdierks A."/>
            <person name="Storesund J.E."/>
            <person name="Kallscheuer N."/>
            <person name="Luecker S."/>
            <person name="Lage O.M."/>
            <person name="Pohl T."/>
            <person name="Merkel B.J."/>
            <person name="Hornburger P."/>
            <person name="Mueller R.-W."/>
            <person name="Bruemmer F."/>
            <person name="Labrenz M."/>
            <person name="Spormann A.M."/>
            <person name="Op den Camp H."/>
            <person name="Overmann J."/>
            <person name="Amann R."/>
            <person name="Jetten M.S.M."/>
            <person name="Mascher T."/>
            <person name="Medema M.H."/>
            <person name="Devos D.P."/>
            <person name="Kaster A.-K."/>
            <person name="Ovreas L."/>
            <person name="Rohde M."/>
            <person name="Galperin M.Y."/>
            <person name="Jogler C."/>
        </authorList>
    </citation>
    <scope>NUCLEOTIDE SEQUENCE [LARGE SCALE GENOMIC DNA]</scope>
    <source>
        <strain evidence="1 2">Enr10</strain>
    </source>
</reference>
<protein>
    <submittedName>
        <fullName evidence="1">Uncharacterized protein</fullName>
    </submittedName>
</protein>
<sequence length="128" mass="13976">MSDESRDETGEQKEENQLPVFSAFKGVGGDDALVEALKQVIDPELNINIVDLGLVYEILRAEEDPAKVTVSMTLTSPACPAGPQIITQAKMALERVDDVNEATIQLTMTPPWSPDLMTDDARDELGIF</sequence>
<evidence type="ECO:0000313" key="2">
    <source>
        <dbReference type="Proteomes" id="UP000315647"/>
    </source>
</evidence>
<organism evidence="1 2">
    <name type="scientific">Gimesia panareensis</name>
    <dbReference type="NCBI Taxonomy" id="2527978"/>
    <lineage>
        <taxon>Bacteria</taxon>
        <taxon>Pseudomonadati</taxon>
        <taxon>Planctomycetota</taxon>
        <taxon>Planctomycetia</taxon>
        <taxon>Planctomycetales</taxon>
        <taxon>Planctomycetaceae</taxon>
        <taxon>Gimesia</taxon>
    </lineage>
</organism>
<keyword evidence="2" id="KW-1185">Reference proteome</keyword>
<dbReference type="EMBL" id="CP037421">
    <property type="protein sequence ID" value="QDT25904.1"/>
    <property type="molecule type" value="Genomic_DNA"/>
</dbReference>
<proteinExistence type="predicted"/>
<dbReference type="Gene3D" id="3.30.300.130">
    <property type="entry name" value="Fe-S cluster assembly (FSCA)"/>
    <property type="match status" value="1"/>
</dbReference>
<dbReference type="InterPro" id="IPR002744">
    <property type="entry name" value="MIP18-like"/>
</dbReference>
<dbReference type="InterPro" id="IPR052339">
    <property type="entry name" value="Fe-S_Maturation_MIP18"/>
</dbReference>
<dbReference type="PANTHER" id="PTHR42831">
    <property type="entry name" value="FE-S PROTEIN MATURATION AUXILIARY FACTOR YITW"/>
    <property type="match status" value="1"/>
</dbReference>
<evidence type="ECO:0000313" key="1">
    <source>
        <dbReference type="EMBL" id="QDT25904.1"/>
    </source>
</evidence>
<dbReference type="Proteomes" id="UP000315647">
    <property type="component" value="Chromosome"/>
</dbReference>
<dbReference type="PANTHER" id="PTHR42831:SF1">
    <property type="entry name" value="FE-S PROTEIN MATURATION AUXILIARY FACTOR YITW"/>
    <property type="match status" value="1"/>
</dbReference>
<dbReference type="AlphaFoldDB" id="A0A518A2D7"/>
<dbReference type="InterPro" id="IPR034904">
    <property type="entry name" value="FSCA_dom_sf"/>
</dbReference>
<accession>A0A517Q2Q1</accession>
<dbReference type="SUPFAM" id="SSF117916">
    <property type="entry name" value="Fe-S cluster assembly (FSCA) domain-like"/>
    <property type="match status" value="1"/>
</dbReference>
<accession>A0A518A2D7</accession>
<dbReference type="Pfam" id="PF01883">
    <property type="entry name" value="FeS_assembly_P"/>
    <property type="match status" value="1"/>
</dbReference>
<name>A0A518A2D7_9PLAN</name>